<evidence type="ECO:0000313" key="2">
    <source>
        <dbReference type="EMBL" id="KAF2902970.1"/>
    </source>
</evidence>
<sequence>MQWYIKDPSTMRRRNKEKATRRKIKISELRIEDKQNKYQKKLEEKFTQVLSPHVETDNLEESWHRFKTSGKKLDHALPYSKEIEKVEMDNEAIKNNEYAPNEADENNDHPTIENEEDDDYIPLETNASSGNNSLSTGNDEEAKIDDKTNRVQKKKEKRKVRKTFSKSATKADKETPKQNDYQKVVIVDLAKRLPSPVLINSQSFYSLKLWSFNYTIYDANEKVANCMMWDELISGRGGNEMASCMLKYITKRNCPDDHVLLSPSAYSSTPQAEEPGIPFFKTDFDEISEFEGVDYNRKVSRNNAIYDTLDKVTEEEHLISKEKSTMTCRNEWVPTRFHQFYEDLRYE</sequence>
<accession>A0A8K0GFQ7</accession>
<feature type="region of interest" description="Disordered" evidence="1">
    <location>
        <begin position="96"/>
        <end position="178"/>
    </location>
</feature>
<dbReference type="Proteomes" id="UP000801492">
    <property type="component" value="Unassembled WGS sequence"/>
</dbReference>
<feature type="compositionally biased region" description="Basic residues" evidence="1">
    <location>
        <begin position="150"/>
        <end position="164"/>
    </location>
</feature>
<comment type="caution">
    <text evidence="2">The sequence shown here is derived from an EMBL/GenBank/DDBJ whole genome shotgun (WGS) entry which is preliminary data.</text>
</comment>
<gene>
    <name evidence="2" type="ORF">ILUMI_03218</name>
</gene>
<dbReference type="OrthoDB" id="6747067at2759"/>
<feature type="compositionally biased region" description="Polar residues" evidence="1">
    <location>
        <begin position="125"/>
        <end position="137"/>
    </location>
</feature>
<keyword evidence="3" id="KW-1185">Reference proteome</keyword>
<feature type="compositionally biased region" description="Basic residues" evidence="1">
    <location>
        <begin position="11"/>
        <end position="21"/>
    </location>
</feature>
<evidence type="ECO:0000256" key="1">
    <source>
        <dbReference type="SAM" id="MobiDB-lite"/>
    </source>
</evidence>
<name>A0A8K0GFQ7_IGNLU</name>
<dbReference type="AlphaFoldDB" id="A0A8K0GFQ7"/>
<feature type="compositionally biased region" description="Basic and acidic residues" evidence="1">
    <location>
        <begin position="140"/>
        <end position="149"/>
    </location>
</feature>
<feature type="region of interest" description="Disordered" evidence="1">
    <location>
        <begin position="1"/>
        <end position="21"/>
    </location>
</feature>
<organism evidence="2 3">
    <name type="scientific">Ignelater luminosus</name>
    <name type="common">Cucubano</name>
    <name type="synonym">Pyrophorus luminosus</name>
    <dbReference type="NCBI Taxonomy" id="2038154"/>
    <lineage>
        <taxon>Eukaryota</taxon>
        <taxon>Metazoa</taxon>
        <taxon>Ecdysozoa</taxon>
        <taxon>Arthropoda</taxon>
        <taxon>Hexapoda</taxon>
        <taxon>Insecta</taxon>
        <taxon>Pterygota</taxon>
        <taxon>Neoptera</taxon>
        <taxon>Endopterygota</taxon>
        <taxon>Coleoptera</taxon>
        <taxon>Polyphaga</taxon>
        <taxon>Elateriformia</taxon>
        <taxon>Elateroidea</taxon>
        <taxon>Elateridae</taxon>
        <taxon>Agrypninae</taxon>
        <taxon>Pyrophorini</taxon>
        <taxon>Ignelater</taxon>
    </lineage>
</organism>
<evidence type="ECO:0000313" key="3">
    <source>
        <dbReference type="Proteomes" id="UP000801492"/>
    </source>
</evidence>
<dbReference type="EMBL" id="VTPC01001131">
    <property type="protein sequence ID" value="KAF2902970.1"/>
    <property type="molecule type" value="Genomic_DNA"/>
</dbReference>
<reference evidence="2" key="1">
    <citation type="submission" date="2019-08" db="EMBL/GenBank/DDBJ databases">
        <title>The genome of the North American firefly Photinus pyralis.</title>
        <authorList>
            <consortium name="Photinus pyralis genome working group"/>
            <person name="Fallon T.R."/>
            <person name="Sander Lower S.E."/>
            <person name="Weng J.-K."/>
        </authorList>
    </citation>
    <scope>NUCLEOTIDE SEQUENCE</scope>
    <source>
        <strain evidence="2">TRF0915ILg1</strain>
        <tissue evidence="2">Whole body</tissue>
    </source>
</reference>
<protein>
    <submittedName>
        <fullName evidence="2">Uncharacterized protein</fullName>
    </submittedName>
</protein>
<proteinExistence type="predicted"/>